<evidence type="ECO:0000313" key="2">
    <source>
        <dbReference type="Proteomes" id="UP001353858"/>
    </source>
</evidence>
<gene>
    <name evidence="1" type="ORF">RN001_006011</name>
</gene>
<reference evidence="2" key="1">
    <citation type="submission" date="2023-01" db="EMBL/GenBank/DDBJ databases">
        <title>Key to firefly adult light organ development and bioluminescence: homeobox transcription factors regulate luciferase expression and transportation to peroxisome.</title>
        <authorList>
            <person name="Fu X."/>
        </authorList>
    </citation>
    <scope>NUCLEOTIDE SEQUENCE [LARGE SCALE GENOMIC DNA]</scope>
</reference>
<name>A0AAN7SID0_9COLE</name>
<accession>A0AAN7SID0</accession>
<evidence type="ECO:0000313" key="1">
    <source>
        <dbReference type="EMBL" id="KAK4882692.1"/>
    </source>
</evidence>
<dbReference type="EMBL" id="JARPUR010000002">
    <property type="protein sequence ID" value="KAK4882692.1"/>
    <property type="molecule type" value="Genomic_DNA"/>
</dbReference>
<dbReference type="Proteomes" id="UP001353858">
    <property type="component" value="Unassembled WGS sequence"/>
</dbReference>
<protein>
    <submittedName>
        <fullName evidence="1">Uncharacterized protein</fullName>
    </submittedName>
</protein>
<proteinExistence type="predicted"/>
<keyword evidence="2" id="KW-1185">Reference proteome</keyword>
<dbReference type="AlphaFoldDB" id="A0AAN7SID0"/>
<sequence length="89" mass="10406">MDILNHNDIYDSDEDKDILDFINLLDGPRRPKMIRERPNNFHLWDEYDIDIMFCLRHNFIVGKVDVAPMLPGVEAGSPMYATDCPNLIR</sequence>
<organism evidence="1 2">
    <name type="scientific">Aquatica leii</name>
    <dbReference type="NCBI Taxonomy" id="1421715"/>
    <lineage>
        <taxon>Eukaryota</taxon>
        <taxon>Metazoa</taxon>
        <taxon>Ecdysozoa</taxon>
        <taxon>Arthropoda</taxon>
        <taxon>Hexapoda</taxon>
        <taxon>Insecta</taxon>
        <taxon>Pterygota</taxon>
        <taxon>Neoptera</taxon>
        <taxon>Endopterygota</taxon>
        <taxon>Coleoptera</taxon>
        <taxon>Polyphaga</taxon>
        <taxon>Elateriformia</taxon>
        <taxon>Elateroidea</taxon>
        <taxon>Lampyridae</taxon>
        <taxon>Luciolinae</taxon>
        <taxon>Aquatica</taxon>
    </lineage>
</organism>
<comment type="caution">
    <text evidence="1">The sequence shown here is derived from an EMBL/GenBank/DDBJ whole genome shotgun (WGS) entry which is preliminary data.</text>
</comment>